<comment type="caution">
    <text evidence="2">The sequence shown here is derived from an EMBL/GenBank/DDBJ whole genome shotgun (WGS) entry which is preliminary data.</text>
</comment>
<dbReference type="EMBL" id="JALNTZ010000009">
    <property type="protein sequence ID" value="KAJ3641432.1"/>
    <property type="molecule type" value="Genomic_DNA"/>
</dbReference>
<evidence type="ECO:0000313" key="3">
    <source>
        <dbReference type="Proteomes" id="UP001168821"/>
    </source>
</evidence>
<dbReference type="GO" id="GO:0003677">
    <property type="term" value="F:DNA binding"/>
    <property type="evidence" value="ECO:0007669"/>
    <property type="project" value="InterPro"/>
</dbReference>
<dbReference type="SUPFAM" id="SSF56349">
    <property type="entry name" value="DNA breaking-rejoining enzymes"/>
    <property type="match status" value="1"/>
</dbReference>
<dbReference type="GO" id="GO:0015074">
    <property type="term" value="P:DNA integration"/>
    <property type="evidence" value="ECO:0007669"/>
    <property type="project" value="InterPro"/>
</dbReference>
<dbReference type="InterPro" id="IPR013762">
    <property type="entry name" value="Integrase-like_cat_sf"/>
</dbReference>
<name>A0AA38HRP0_9CUCU</name>
<proteinExistence type="predicted"/>
<dbReference type="InterPro" id="IPR011010">
    <property type="entry name" value="DNA_brk_join_enz"/>
</dbReference>
<dbReference type="AlphaFoldDB" id="A0AA38HRP0"/>
<dbReference type="Proteomes" id="UP001168821">
    <property type="component" value="Unassembled WGS sequence"/>
</dbReference>
<keyword evidence="1" id="KW-0233">DNA recombination</keyword>
<evidence type="ECO:0000256" key="1">
    <source>
        <dbReference type="ARBA" id="ARBA00023172"/>
    </source>
</evidence>
<protein>
    <submittedName>
        <fullName evidence="2">Uncharacterized protein</fullName>
    </submittedName>
</protein>
<evidence type="ECO:0000313" key="2">
    <source>
        <dbReference type="EMBL" id="KAJ3641432.1"/>
    </source>
</evidence>
<sequence length="147" mass="17358">MKVILIIAYAGALRRDEITQMSVDDIQVKQITIFINVPKTKKQSFQIICDRIERLEHLVETLIIDKITHGRGRDSYVMKSDCIPQFSLGDLTMIAQCWVYKLDQLATINQWTVKTTIYHMQSRLAGLSKTWYYHITDYHYSWESFDY</sequence>
<dbReference type="Gene3D" id="1.10.443.10">
    <property type="entry name" value="Intergrase catalytic core"/>
    <property type="match status" value="1"/>
</dbReference>
<organism evidence="2 3">
    <name type="scientific">Zophobas morio</name>
    <dbReference type="NCBI Taxonomy" id="2755281"/>
    <lineage>
        <taxon>Eukaryota</taxon>
        <taxon>Metazoa</taxon>
        <taxon>Ecdysozoa</taxon>
        <taxon>Arthropoda</taxon>
        <taxon>Hexapoda</taxon>
        <taxon>Insecta</taxon>
        <taxon>Pterygota</taxon>
        <taxon>Neoptera</taxon>
        <taxon>Endopterygota</taxon>
        <taxon>Coleoptera</taxon>
        <taxon>Polyphaga</taxon>
        <taxon>Cucujiformia</taxon>
        <taxon>Tenebrionidae</taxon>
        <taxon>Zophobas</taxon>
    </lineage>
</organism>
<gene>
    <name evidence="2" type="ORF">Zmor_027939</name>
</gene>
<accession>A0AA38HRP0</accession>
<reference evidence="2" key="1">
    <citation type="journal article" date="2023" name="G3 (Bethesda)">
        <title>Whole genome assemblies of Zophobas morio and Tenebrio molitor.</title>
        <authorList>
            <person name="Kaur S."/>
            <person name="Stinson S.A."/>
            <person name="diCenzo G.C."/>
        </authorList>
    </citation>
    <scope>NUCLEOTIDE SEQUENCE</scope>
    <source>
        <strain evidence="2">QUZm001</strain>
    </source>
</reference>
<dbReference type="GO" id="GO:0006310">
    <property type="term" value="P:DNA recombination"/>
    <property type="evidence" value="ECO:0007669"/>
    <property type="project" value="UniProtKB-KW"/>
</dbReference>
<keyword evidence="3" id="KW-1185">Reference proteome</keyword>